<dbReference type="GO" id="GO:0008234">
    <property type="term" value="F:cysteine-type peptidase activity"/>
    <property type="evidence" value="ECO:0007669"/>
    <property type="project" value="UniProtKB-KW"/>
</dbReference>
<feature type="domain" description="NlpC/P60" evidence="7">
    <location>
        <begin position="246"/>
        <end position="387"/>
    </location>
</feature>
<dbReference type="Gene3D" id="3.90.1720.10">
    <property type="entry name" value="endopeptidase domain like (from Nostoc punctiforme)"/>
    <property type="match status" value="1"/>
</dbReference>
<keyword evidence="4" id="KW-0788">Thiol protease</keyword>
<evidence type="ECO:0000313" key="9">
    <source>
        <dbReference type="Proteomes" id="UP001229251"/>
    </source>
</evidence>
<evidence type="ECO:0000259" key="6">
    <source>
        <dbReference type="PROSITE" id="PS50056"/>
    </source>
</evidence>
<dbReference type="InterPro" id="IPR000064">
    <property type="entry name" value="NLP_P60_dom"/>
</dbReference>
<dbReference type="InterPro" id="IPR016130">
    <property type="entry name" value="Tyr_Pase_AS"/>
</dbReference>
<dbReference type="Proteomes" id="UP001229251">
    <property type="component" value="Unassembled WGS sequence"/>
</dbReference>
<dbReference type="GO" id="GO:0006508">
    <property type="term" value="P:proteolysis"/>
    <property type="evidence" value="ECO:0007669"/>
    <property type="project" value="UniProtKB-KW"/>
</dbReference>
<accession>A0AAJ1Q5D5</accession>
<feature type="region of interest" description="Disordered" evidence="5">
    <location>
        <begin position="225"/>
        <end position="248"/>
    </location>
</feature>
<dbReference type="InterPro" id="IPR007119">
    <property type="entry name" value="Phage_tail_spike_N"/>
</dbReference>
<feature type="compositionally biased region" description="Low complexity" evidence="5">
    <location>
        <begin position="232"/>
        <end position="241"/>
    </location>
</feature>
<dbReference type="PROSITE" id="PS00383">
    <property type="entry name" value="TYR_PHOSPHATASE_1"/>
    <property type="match status" value="1"/>
</dbReference>
<evidence type="ECO:0000256" key="4">
    <source>
        <dbReference type="ARBA" id="ARBA00022807"/>
    </source>
</evidence>
<dbReference type="PROSITE" id="PS50056">
    <property type="entry name" value="TYR_PHOSPHATASE_2"/>
    <property type="match status" value="1"/>
</dbReference>
<organism evidence="8 9">
    <name type="scientific">Facklamia hominis</name>
    <dbReference type="NCBI Taxonomy" id="178214"/>
    <lineage>
        <taxon>Bacteria</taxon>
        <taxon>Bacillati</taxon>
        <taxon>Bacillota</taxon>
        <taxon>Bacilli</taxon>
        <taxon>Lactobacillales</taxon>
        <taxon>Aerococcaceae</taxon>
        <taxon>Facklamia</taxon>
    </lineage>
</organism>
<dbReference type="AlphaFoldDB" id="A0AAJ1Q5D5"/>
<evidence type="ECO:0000256" key="5">
    <source>
        <dbReference type="SAM" id="MobiDB-lite"/>
    </source>
</evidence>
<keyword evidence="3" id="KW-0378">Hydrolase</keyword>
<dbReference type="InterPro" id="IPR038765">
    <property type="entry name" value="Papain-like_cys_pep_sf"/>
</dbReference>
<dbReference type="SUPFAM" id="SSF54001">
    <property type="entry name" value="Cysteine proteinases"/>
    <property type="match status" value="1"/>
</dbReference>
<evidence type="ECO:0000256" key="2">
    <source>
        <dbReference type="ARBA" id="ARBA00022670"/>
    </source>
</evidence>
<dbReference type="InterPro" id="IPR008044">
    <property type="entry name" value="Phage_lysin"/>
</dbReference>
<dbReference type="EMBL" id="JASOOE010000004">
    <property type="protein sequence ID" value="MDK7186852.1"/>
    <property type="molecule type" value="Genomic_DNA"/>
</dbReference>
<sequence length="390" mass="43918">MRIIDRRYEVVAILDNSVEEGVGFKDDRLTTTLANGFYTLELTILKTNTKHQEVSVGNMIELKTRHGKQLLMTITKIDENNFEKKVYAEETTITALNMFVDPIEEPLRPEGIAYYYSRSLLGTDIKVRRSEVSITKQLNLSNQQRLQERLIELAKQFEAELSYGVEFTPGKKPAFYIDFLKKRVEDPEGFRISSDDLLLGLEREVNVYNLATKLMVAGKAVDINEKTKKKNQQSSSSKPSQDAVKRSKHEEMLNKMINWMKSKEGRSWYSQAQRTGPNSFDCSSAVHYALVAGGFKQAGGWPGSTVTMWNEIGPNKLMTQINRSEARRGDIFLSGARGAASAGNSGHTGIFLDNNTIIHCTTGNGRSGVMTTSVSWSGQPLYCFRLNRRD</sequence>
<dbReference type="RefSeq" id="WP_285065440.1">
    <property type="nucleotide sequence ID" value="NZ_JASOOE010000004.1"/>
</dbReference>
<dbReference type="InterPro" id="IPR000387">
    <property type="entry name" value="Tyr_Pase_dom"/>
</dbReference>
<dbReference type="Pfam" id="PF05382">
    <property type="entry name" value="Amidase_5"/>
    <property type="match status" value="1"/>
</dbReference>
<dbReference type="NCBIfam" id="TIGR01665">
    <property type="entry name" value="put_anti_recept"/>
    <property type="match status" value="1"/>
</dbReference>
<evidence type="ECO:0000313" key="8">
    <source>
        <dbReference type="EMBL" id="MDK7186852.1"/>
    </source>
</evidence>
<dbReference type="PROSITE" id="PS51935">
    <property type="entry name" value="NLPC_P60"/>
    <property type="match status" value="1"/>
</dbReference>
<feature type="domain" description="Tyrosine specific protein phosphatases" evidence="6">
    <location>
        <begin position="330"/>
        <end position="370"/>
    </location>
</feature>
<comment type="caution">
    <text evidence="8">The sequence shown here is derived from an EMBL/GenBank/DDBJ whole genome shotgun (WGS) entry which is preliminary data.</text>
</comment>
<proteinExistence type="inferred from homology"/>
<protein>
    <submittedName>
        <fullName evidence="8">Phage tail spike protein</fullName>
    </submittedName>
</protein>
<name>A0AAJ1Q5D5_9LACT</name>
<keyword evidence="2" id="KW-0645">Protease</keyword>
<evidence type="ECO:0000256" key="1">
    <source>
        <dbReference type="ARBA" id="ARBA00007074"/>
    </source>
</evidence>
<reference evidence="8" key="1">
    <citation type="submission" date="2023-05" db="EMBL/GenBank/DDBJ databases">
        <title>Cataloging the Phylogenetic Diversity of Human Bladder Bacteria.</title>
        <authorList>
            <person name="Du J."/>
        </authorList>
    </citation>
    <scope>NUCLEOTIDE SEQUENCE</scope>
    <source>
        <strain evidence="8">UMB1231</strain>
    </source>
</reference>
<gene>
    <name evidence="8" type="ORF">QP433_02550</name>
</gene>
<evidence type="ECO:0000256" key="3">
    <source>
        <dbReference type="ARBA" id="ARBA00022801"/>
    </source>
</evidence>
<evidence type="ECO:0000259" key="7">
    <source>
        <dbReference type="PROSITE" id="PS51935"/>
    </source>
</evidence>
<comment type="similarity">
    <text evidence="1">Belongs to the peptidase C40 family.</text>
</comment>